<feature type="coiled-coil region" evidence="2">
    <location>
        <begin position="100"/>
        <end position="165"/>
    </location>
</feature>
<dbReference type="PANTHER" id="PTHR30469:SF16">
    <property type="entry name" value="HAE1 FAMILY EFFLUX PUMP MFP COMPONENT"/>
    <property type="match status" value="1"/>
</dbReference>
<evidence type="ECO:0000259" key="5">
    <source>
        <dbReference type="Pfam" id="PF25917"/>
    </source>
</evidence>
<dbReference type="Gene3D" id="1.10.287.470">
    <property type="entry name" value="Helix hairpin bin"/>
    <property type="match status" value="1"/>
</dbReference>
<comment type="similarity">
    <text evidence="1">Belongs to the membrane fusion protein (MFP) (TC 8.A.1) family.</text>
</comment>
<evidence type="ECO:0000256" key="3">
    <source>
        <dbReference type="SAM" id="Phobius"/>
    </source>
</evidence>
<dbReference type="EMBL" id="JAKGAS010000005">
    <property type="protein sequence ID" value="MCF2948625.1"/>
    <property type="molecule type" value="Genomic_DNA"/>
</dbReference>
<dbReference type="Pfam" id="PF25954">
    <property type="entry name" value="Beta-barrel_RND_2"/>
    <property type="match status" value="1"/>
</dbReference>
<evidence type="ECO:0000256" key="1">
    <source>
        <dbReference type="ARBA" id="ARBA00009477"/>
    </source>
</evidence>
<accession>A0ABS9D769</accession>
<protein>
    <submittedName>
        <fullName evidence="8">Efflux RND transporter periplasmic adaptor subunit</fullName>
    </submittedName>
</protein>
<dbReference type="InterPro" id="IPR006143">
    <property type="entry name" value="RND_pump_MFP"/>
</dbReference>
<evidence type="ECO:0000259" key="7">
    <source>
        <dbReference type="Pfam" id="PF25989"/>
    </source>
</evidence>
<dbReference type="NCBIfam" id="TIGR01730">
    <property type="entry name" value="RND_mfp"/>
    <property type="match status" value="1"/>
</dbReference>
<feature type="domain" description="CusB-like beta-barrel" evidence="6">
    <location>
        <begin position="200"/>
        <end position="274"/>
    </location>
</feature>
<dbReference type="Gene3D" id="2.40.50.100">
    <property type="match status" value="1"/>
</dbReference>
<evidence type="ECO:0000259" key="6">
    <source>
        <dbReference type="Pfam" id="PF25954"/>
    </source>
</evidence>
<dbReference type="InterPro" id="IPR058637">
    <property type="entry name" value="YknX-like_C"/>
</dbReference>
<gene>
    <name evidence="8" type="ORF">L0668_10950</name>
</gene>
<dbReference type="Pfam" id="PF25876">
    <property type="entry name" value="HH_MFP_RND"/>
    <property type="match status" value="1"/>
</dbReference>
<feature type="domain" description="Multidrug resistance protein MdtA-like alpha-helical hairpin" evidence="4">
    <location>
        <begin position="103"/>
        <end position="160"/>
    </location>
</feature>
<evidence type="ECO:0000256" key="2">
    <source>
        <dbReference type="SAM" id="Coils"/>
    </source>
</evidence>
<comment type="caution">
    <text evidence="8">The sequence shown here is derived from an EMBL/GenBank/DDBJ whole genome shotgun (WGS) entry which is preliminary data.</text>
</comment>
<dbReference type="InterPro" id="IPR058624">
    <property type="entry name" value="MdtA-like_HH"/>
</dbReference>
<dbReference type="Pfam" id="PF25917">
    <property type="entry name" value="BSH_RND"/>
    <property type="match status" value="1"/>
</dbReference>
<dbReference type="RefSeq" id="WP_235312532.1">
    <property type="nucleotide sequence ID" value="NZ_JAKGAS010000005.1"/>
</dbReference>
<keyword evidence="3" id="KW-1133">Transmembrane helix</keyword>
<dbReference type="Proteomes" id="UP001521137">
    <property type="component" value="Unassembled WGS sequence"/>
</dbReference>
<dbReference type="Gene3D" id="2.40.30.170">
    <property type="match status" value="1"/>
</dbReference>
<proteinExistence type="inferred from homology"/>
<dbReference type="SUPFAM" id="SSF111369">
    <property type="entry name" value="HlyD-like secretion proteins"/>
    <property type="match status" value="1"/>
</dbReference>
<feature type="domain" description="Multidrug resistance protein MdtA-like barrel-sandwich hybrid" evidence="5">
    <location>
        <begin position="67"/>
        <end position="187"/>
    </location>
</feature>
<keyword evidence="3" id="KW-0812">Transmembrane</keyword>
<dbReference type="InterPro" id="IPR058625">
    <property type="entry name" value="MdtA-like_BSH"/>
</dbReference>
<keyword evidence="9" id="KW-1185">Reference proteome</keyword>
<dbReference type="InterPro" id="IPR058792">
    <property type="entry name" value="Beta-barrel_RND_2"/>
</dbReference>
<evidence type="ECO:0000313" key="9">
    <source>
        <dbReference type="Proteomes" id="UP001521137"/>
    </source>
</evidence>
<dbReference type="Gene3D" id="2.40.420.20">
    <property type="match status" value="1"/>
</dbReference>
<organism evidence="8 9">
    <name type="scientific">Paraglaciecola algarum</name>
    <dbReference type="NCBI Taxonomy" id="3050085"/>
    <lineage>
        <taxon>Bacteria</taxon>
        <taxon>Pseudomonadati</taxon>
        <taxon>Pseudomonadota</taxon>
        <taxon>Gammaproteobacteria</taxon>
        <taxon>Alteromonadales</taxon>
        <taxon>Alteromonadaceae</taxon>
        <taxon>Paraglaciecola</taxon>
    </lineage>
</organism>
<feature type="transmembrane region" description="Helical" evidence="3">
    <location>
        <begin position="6"/>
        <end position="26"/>
    </location>
</feature>
<dbReference type="PANTHER" id="PTHR30469">
    <property type="entry name" value="MULTIDRUG RESISTANCE PROTEIN MDTA"/>
    <property type="match status" value="1"/>
</dbReference>
<sequence length="357" mass="39077">MSKSKILSPILIALIIMCGLVVYLYAPNSEQEQQKKSITTPVRVYSVEQQKFPVTIEALGTANANESITITAQKSAIVQSIQFDDGDLVEKGQLLLKLNDREEQARLNELEINLQEAKRQLKRIDNLAQLSVASKQLLDEQQAKVKALKAQLEVAKTQLDELVLSAPFNGMLGVRKVSVGALVEPGDLIVTLDDMSLIKVDFTVAESHLPSVQNGQLVVATSVAYPGEEFTGKISNIASRVDPITRAIQIRAIVDNKNFKLRPGMLLQLNLQKQILDTLVIPESALVPIEDKQFVYIIENDIAVQKQVQVGLRKPGMAQIVSGLTEHDQVVVEGALRLRDGSNVNILASTTSNTAKG</sequence>
<name>A0ABS9D769_9ALTE</name>
<dbReference type="Pfam" id="PF25989">
    <property type="entry name" value="YknX_C"/>
    <property type="match status" value="1"/>
</dbReference>
<keyword evidence="3" id="KW-0472">Membrane</keyword>
<keyword evidence="2" id="KW-0175">Coiled coil</keyword>
<evidence type="ECO:0000313" key="8">
    <source>
        <dbReference type="EMBL" id="MCF2948625.1"/>
    </source>
</evidence>
<feature type="domain" description="YknX-like C-terminal permuted SH3-like" evidence="7">
    <location>
        <begin position="279"/>
        <end position="345"/>
    </location>
</feature>
<reference evidence="8 9" key="1">
    <citation type="submission" date="2022-01" db="EMBL/GenBank/DDBJ databases">
        <title>Paraglaciecola sp. G1-23.</title>
        <authorList>
            <person name="Jin M.S."/>
            <person name="Han D.M."/>
            <person name="Kim H.M."/>
            <person name="Jeon C.O."/>
        </authorList>
    </citation>
    <scope>NUCLEOTIDE SEQUENCE [LARGE SCALE GENOMIC DNA]</scope>
    <source>
        <strain evidence="8 9">G1-23</strain>
    </source>
</reference>
<evidence type="ECO:0000259" key="4">
    <source>
        <dbReference type="Pfam" id="PF25876"/>
    </source>
</evidence>